<evidence type="ECO:0000313" key="5">
    <source>
        <dbReference type="Proteomes" id="UP000241771"/>
    </source>
</evidence>
<dbReference type="PANTHER" id="PTHR30185:SF18">
    <property type="entry name" value="TRANSCRIPTIONAL REGULATOR MTLR"/>
    <property type="match status" value="1"/>
</dbReference>
<keyword evidence="1" id="KW-0805">Transcription regulation</keyword>
<evidence type="ECO:0000313" key="4">
    <source>
        <dbReference type="EMBL" id="PSW22251.1"/>
    </source>
</evidence>
<protein>
    <recommendedName>
        <fullName evidence="3">PRD domain-containing protein</fullName>
    </recommendedName>
</protein>
<keyword evidence="5" id="KW-1185">Reference proteome</keyword>
<accession>A0A2T3P145</accession>
<dbReference type="PANTHER" id="PTHR30185">
    <property type="entry name" value="CRYPTIC BETA-GLUCOSIDE BGL OPERON ANTITERMINATOR"/>
    <property type="match status" value="1"/>
</dbReference>
<dbReference type="GO" id="GO:0006355">
    <property type="term" value="P:regulation of DNA-templated transcription"/>
    <property type="evidence" value="ECO:0007669"/>
    <property type="project" value="InterPro"/>
</dbReference>
<evidence type="ECO:0000256" key="2">
    <source>
        <dbReference type="ARBA" id="ARBA00023163"/>
    </source>
</evidence>
<evidence type="ECO:0000259" key="3">
    <source>
        <dbReference type="Pfam" id="PF00874"/>
    </source>
</evidence>
<comment type="caution">
    <text evidence="4">The sequence shown here is derived from an EMBL/GenBank/DDBJ whole genome shotgun (WGS) entry which is preliminary data.</text>
</comment>
<keyword evidence="2" id="KW-0804">Transcription</keyword>
<dbReference type="EMBL" id="PYMA01000001">
    <property type="protein sequence ID" value="PSW22251.1"/>
    <property type="molecule type" value="Genomic_DNA"/>
</dbReference>
<dbReference type="Proteomes" id="UP000241771">
    <property type="component" value="Unassembled WGS sequence"/>
</dbReference>
<dbReference type="InterPro" id="IPR011608">
    <property type="entry name" value="PRD"/>
</dbReference>
<gene>
    <name evidence="4" type="ORF">C9I98_03025</name>
</gene>
<dbReference type="Pfam" id="PF00874">
    <property type="entry name" value="PRD"/>
    <property type="match status" value="1"/>
</dbReference>
<organism evidence="4 5">
    <name type="scientific">Photobacterium sanctipauli</name>
    <dbReference type="NCBI Taxonomy" id="1342794"/>
    <lineage>
        <taxon>Bacteria</taxon>
        <taxon>Pseudomonadati</taxon>
        <taxon>Pseudomonadota</taxon>
        <taxon>Gammaproteobacteria</taxon>
        <taxon>Vibrionales</taxon>
        <taxon>Vibrionaceae</taxon>
        <taxon>Photobacterium</taxon>
    </lineage>
</organism>
<dbReference type="RefSeq" id="WP_107271557.1">
    <property type="nucleotide sequence ID" value="NZ_PYMA01000001.1"/>
</dbReference>
<proteinExistence type="predicted"/>
<dbReference type="InterPro" id="IPR050661">
    <property type="entry name" value="BglG_antiterminators"/>
</dbReference>
<sequence length="516" mass="60018">MNQFELALAKYIQEFAPIPVVDIEQHFNKSKSTISRSINKINNLIENKDFIHFDKQIINTNFSYFGYTRLLNKLTLTQYHTNSNERIRALLVEMTLNDVVNRKQFYYRFGTSDTTQKNDRQQFNATLAQLGLGYEVVARIGSRLTGSERHIRVQATKALLNTLELDKDNQLTEHISNTPVNRLMASQFLEYCQQHLAPAVTLFNKIENHYHLKLSYNSKKFILIYFAISLRRISINHLNVSHLEVIDFSAQELSILENKNENRLANQIISSLTFHAGKYNCYDLMLTPLVEQFTHQLKQNIRTQIHNEQDFYADVYSVITRCLYQATLDITFPDKKLLNVANKHAYVYGLVKTHITQVEKTAGIRLDDNHLATITMVIKKYVVQNKAVTRERARIYLISNSSESKLGYFIEKLKTRFHVEVKGIVNSNEIIHIPDDEYDLLITFTNKISRYLSFHGKTSVKLGYQLKESDFRQLQALGLSRSARKIPADEFVNQIQGLTPHEIRHLLKSHFPEHFI</sequence>
<reference evidence="4 5" key="1">
    <citation type="submission" date="2018-01" db="EMBL/GenBank/DDBJ databases">
        <title>Whole genome sequencing of Histamine producing bacteria.</title>
        <authorList>
            <person name="Butler K."/>
        </authorList>
    </citation>
    <scope>NUCLEOTIDE SEQUENCE [LARGE SCALE GENOMIC DNA]</scope>
    <source>
        <strain evidence="4 5">DSM 100436</strain>
    </source>
</reference>
<feature type="domain" description="PRD" evidence="3">
    <location>
        <begin position="292"/>
        <end position="379"/>
    </location>
</feature>
<name>A0A2T3P145_9GAMM</name>
<evidence type="ECO:0000256" key="1">
    <source>
        <dbReference type="ARBA" id="ARBA00023015"/>
    </source>
</evidence>
<dbReference type="AlphaFoldDB" id="A0A2T3P145"/>